<keyword evidence="2" id="KW-1185">Reference proteome</keyword>
<evidence type="ECO:0000313" key="1">
    <source>
        <dbReference type="EMBL" id="QER67656.1"/>
    </source>
</evidence>
<dbReference type="EMBL" id="CP043939">
    <property type="protein sequence ID" value="QER67656.1"/>
    <property type="molecule type" value="Genomic_DNA"/>
</dbReference>
<dbReference type="AlphaFoldDB" id="A0A5P1X1F7"/>
<dbReference type="KEGG" id="lnn:F0161_07145"/>
<dbReference type="OrthoDB" id="9921860at2"/>
<gene>
    <name evidence="1" type="ORF">F0161_07145</name>
</gene>
<protein>
    <submittedName>
        <fullName evidence="1">Uncharacterized protein</fullName>
    </submittedName>
</protein>
<evidence type="ECO:0000313" key="2">
    <source>
        <dbReference type="Proteomes" id="UP000325295"/>
    </source>
</evidence>
<organism evidence="1 2">
    <name type="scientific">Paucilactobacillus nenjiangensis</name>
    <dbReference type="NCBI Taxonomy" id="1296540"/>
    <lineage>
        <taxon>Bacteria</taxon>
        <taxon>Bacillati</taxon>
        <taxon>Bacillota</taxon>
        <taxon>Bacilli</taxon>
        <taxon>Lactobacillales</taxon>
        <taxon>Lactobacillaceae</taxon>
        <taxon>Paucilactobacillus</taxon>
    </lineage>
</organism>
<proteinExistence type="predicted"/>
<name>A0A5P1X1F7_9LACO</name>
<dbReference type="RefSeq" id="WP_150204178.1">
    <property type="nucleotide sequence ID" value="NZ_CAXYVY010000098.1"/>
</dbReference>
<reference evidence="1 2" key="1">
    <citation type="submission" date="2019-09" db="EMBL/GenBank/DDBJ databases">
        <title>Complete Genome Sequence of Lactobacillus nenjiangensis SH-Y15, isolated from sauerkraut.</title>
        <authorList>
            <person name="Yang H."/>
        </authorList>
    </citation>
    <scope>NUCLEOTIDE SEQUENCE [LARGE SCALE GENOMIC DNA]</scope>
    <source>
        <strain evidence="1 2">SH-Y15</strain>
    </source>
</reference>
<dbReference type="Proteomes" id="UP000325295">
    <property type="component" value="Chromosome"/>
</dbReference>
<sequence length="143" mass="16698">MNNEEYNFQTTNLLTKKIRSIKLTADRIQRVVEEGYALAIYPKDKGDFTLWPEPIYLFSQDSLDAKLVEYQKIKTLMEENEVSRTKASLTAEELSLLDFEWFGYYQTCANDALTIDQWTITAETRQELVAQLSSWDIVIEQPK</sequence>
<accession>A0A5P1X1F7</accession>